<dbReference type="PRINTS" id="PR01042">
    <property type="entry name" value="TRNASYNTHASP"/>
</dbReference>
<dbReference type="GO" id="GO:0005524">
    <property type="term" value="F:ATP binding"/>
    <property type="evidence" value="ECO:0007669"/>
    <property type="project" value="UniProtKB-KW"/>
</dbReference>
<dbReference type="HAMAP" id="MF_00044">
    <property type="entry name" value="Asp_tRNA_synth_type1"/>
    <property type="match status" value="1"/>
</dbReference>
<dbReference type="NCBIfam" id="NF001750">
    <property type="entry name" value="PRK00476.1"/>
    <property type="match status" value="1"/>
</dbReference>
<evidence type="ECO:0000256" key="6">
    <source>
        <dbReference type="ARBA" id="ARBA00023146"/>
    </source>
</evidence>
<name>A0A5N6KNU7_9ROSI</name>
<dbReference type="InterPro" id="IPR004524">
    <property type="entry name" value="Asp-tRNA-ligase_1"/>
</dbReference>
<dbReference type="Gene3D" id="3.30.1360.30">
    <property type="entry name" value="GAD-like domain"/>
    <property type="match status" value="1"/>
</dbReference>
<keyword evidence="5" id="KW-0648">Protein biosynthesis</keyword>
<dbReference type="Pfam" id="PF00152">
    <property type="entry name" value="tRNA-synt_2"/>
    <property type="match status" value="1"/>
</dbReference>
<organism evidence="8 9">
    <name type="scientific">Carpinus fangiana</name>
    <dbReference type="NCBI Taxonomy" id="176857"/>
    <lineage>
        <taxon>Eukaryota</taxon>
        <taxon>Viridiplantae</taxon>
        <taxon>Streptophyta</taxon>
        <taxon>Embryophyta</taxon>
        <taxon>Tracheophyta</taxon>
        <taxon>Spermatophyta</taxon>
        <taxon>Magnoliopsida</taxon>
        <taxon>eudicotyledons</taxon>
        <taxon>Gunneridae</taxon>
        <taxon>Pentapetalae</taxon>
        <taxon>rosids</taxon>
        <taxon>fabids</taxon>
        <taxon>Fagales</taxon>
        <taxon>Betulaceae</taxon>
        <taxon>Carpinus</taxon>
    </lineage>
</organism>
<dbReference type="GO" id="GO:0004815">
    <property type="term" value="F:aspartate-tRNA ligase activity"/>
    <property type="evidence" value="ECO:0007669"/>
    <property type="project" value="TreeGrafter"/>
</dbReference>
<comment type="caution">
    <text evidence="8">The sequence shown here is derived from an EMBL/GenBank/DDBJ whole genome shotgun (WGS) entry which is preliminary data.</text>
</comment>
<dbReference type="EMBL" id="VIBQ01000009">
    <property type="protein sequence ID" value="KAB8336894.1"/>
    <property type="molecule type" value="Genomic_DNA"/>
</dbReference>
<dbReference type="PANTHER" id="PTHR22594:SF5">
    <property type="entry name" value="ASPARTATE--TRNA LIGASE, MITOCHONDRIAL"/>
    <property type="match status" value="1"/>
</dbReference>
<dbReference type="InterPro" id="IPR004364">
    <property type="entry name" value="Aa-tRNA-synt_II"/>
</dbReference>
<keyword evidence="4" id="KW-0067">ATP-binding</keyword>
<dbReference type="Proteomes" id="UP000327013">
    <property type="component" value="Unassembled WGS sequence"/>
</dbReference>
<keyword evidence="6" id="KW-0030">Aminoacyl-tRNA synthetase</keyword>
<dbReference type="GO" id="GO:0005739">
    <property type="term" value="C:mitochondrion"/>
    <property type="evidence" value="ECO:0007669"/>
    <property type="project" value="TreeGrafter"/>
</dbReference>
<dbReference type="InterPro" id="IPR045864">
    <property type="entry name" value="aa-tRNA-synth_II/BPL/LPL"/>
</dbReference>
<dbReference type="PROSITE" id="PS50862">
    <property type="entry name" value="AA_TRNA_LIGASE_II"/>
    <property type="match status" value="1"/>
</dbReference>
<evidence type="ECO:0000256" key="2">
    <source>
        <dbReference type="ARBA" id="ARBA00022598"/>
    </source>
</evidence>
<keyword evidence="2" id="KW-0436">Ligase</keyword>
<keyword evidence="3" id="KW-0547">Nucleotide-binding</keyword>
<dbReference type="GO" id="GO:0006422">
    <property type="term" value="P:aspartyl-tRNA aminoacylation"/>
    <property type="evidence" value="ECO:0007669"/>
    <property type="project" value="TreeGrafter"/>
</dbReference>
<evidence type="ECO:0000256" key="5">
    <source>
        <dbReference type="ARBA" id="ARBA00022917"/>
    </source>
</evidence>
<dbReference type="InterPro" id="IPR006195">
    <property type="entry name" value="aa-tRNA-synth_II"/>
</dbReference>
<evidence type="ECO:0000259" key="7">
    <source>
        <dbReference type="PROSITE" id="PS50862"/>
    </source>
</evidence>
<evidence type="ECO:0000313" key="9">
    <source>
        <dbReference type="Proteomes" id="UP000327013"/>
    </source>
</evidence>
<evidence type="ECO:0000256" key="4">
    <source>
        <dbReference type="ARBA" id="ARBA00022840"/>
    </source>
</evidence>
<dbReference type="Gene3D" id="2.40.50.140">
    <property type="entry name" value="Nucleic acid-binding proteins"/>
    <property type="match status" value="1"/>
</dbReference>
<dbReference type="AlphaFoldDB" id="A0A5N6KNU7"/>
<evidence type="ECO:0000256" key="1">
    <source>
        <dbReference type="ARBA" id="ARBA00006303"/>
    </source>
</evidence>
<reference evidence="8 9" key="1">
    <citation type="submission" date="2019-06" db="EMBL/GenBank/DDBJ databases">
        <title>A chromosomal-level reference genome of Carpinus fangiana (Coryloideae, Betulaceae).</title>
        <authorList>
            <person name="Yang X."/>
            <person name="Wang Z."/>
            <person name="Zhang L."/>
            <person name="Hao G."/>
            <person name="Liu J."/>
            <person name="Yang Y."/>
        </authorList>
    </citation>
    <scope>NUCLEOTIDE SEQUENCE [LARGE SCALE GENOMIC DNA]</scope>
    <source>
        <strain evidence="8">Cfa_2016G</strain>
        <tissue evidence="8">Leaf</tissue>
    </source>
</reference>
<comment type="similarity">
    <text evidence="1">Belongs to the class-II aminoacyl-tRNA synthetase family. Type 1 subfamily.</text>
</comment>
<dbReference type="SUPFAM" id="SSF55681">
    <property type="entry name" value="Class II aaRS and biotin synthetases"/>
    <property type="match status" value="1"/>
</dbReference>
<feature type="domain" description="Aminoacyl-transfer RNA synthetases class-II family profile" evidence="7">
    <location>
        <begin position="364"/>
        <end position="799"/>
    </location>
</feature>
<gene>
    <name evidence="8" type="ORF">FH972_021201</name>
</gene>
<protein>
    <recommendedName>
        <fullName evidence="7">Aminoacyl-transfer RNA synthetases class-II family profile domain-containing protein</fullName>
    </recommendedName>
</protein>
<proteinExistence type="inferred from homology"/>
<dbReference type="NCBIfam" id="TIGR00459">
    <property type="entry name" value="aspS_bact"/>
    <property type="match status" value="1"/>
</dbReference>
<dbReference type="OrthoDB" id="439710at2759"/>
<dbReference type="InterPro" id="IPR004115">
    <property type="entry name" value="GAD-like_sf"/>
</dbReference>
<evidence type="ECO:0000256" key="3">
    <source>
        <dbReference type="ARBA" id="ARBA00022741"/>
    </source>
</evidence>
<sequence length="831" mass="91787">MRLRAGKCGGEGARRHNAGGRMQTMEWRVSPGPVVSRGWRGRESCWWCARSRLGGRRGGEKKCNAGAGRHHGGTGHGTPPWCHSPLFRARSTCDQSLPYCPCLAPASFLRAGNWPCPRAIRTATPVLFCQSVCFMHQLRRVGAVRSSLRRCGLRRDHHLLPLHHAQAQRVISAAHKHVASLPFACAAGLHTSRRHCVGATSNPAVDALAAYKQTFNVPPPSHNVSDLSLDDVGQEVVLYGYINTVRVMSKKLVFADLLAQDLGSSVQLVSVTVPPQSGVEFRDLAAQTPVAVRGVVKQKKEKPTTASHETAAQAEVQRLEHVEVQLSDFHVLNHFPTDIKFSEMSTFGPEQRHLQIRHSKSIRDALAFRSTLASFCRRYLEDEHNFVEVETPLLFKSTPEGAREFLVPTRTPGHAYALPQSPQQYKQILMASGIPRYFQIARCFRDEDLRADRQPEFTQLDLEMAFARGSDVMLIIEKLVKRIWHQMMDIELAEEAFPRMSYHEAMSRFGSDKPDTRLGMEIARIGHMLPVDLVSKIGPLTDPIVEGFKFALSEAPNDTRNFVSDFMSSPEAGPFISNPDGQPGIFIFDPRKPLSGLSPFGFEAAEYLEEHLNLAEGDMVVIQARKNELFSGGSTPLGALRLALHRAAVSKGLLPEATGWNFLWINEFPLFSPTNDTDPGQGGAAGIASTHHPFTAPLSPADVDLLASDPLAVTAEHYDLVLNGVEIGGGSKRIHHHKMQEFILKDVLKMSEDRMQHFGHLLEVLRAGCPPHAGIALGFDRLCAIMRGTDSIRDVIAFPKDGRGKDALVGSPSSLTESQLNTYHLKLANRK</sequence>
<dbReference type="InterPro" id="IPR012340">
    <property type="entry name" value="NA-bd_OB-fold"/>
</dbReference>
<dbReference type="Gene3D" id="3.30.930.10">
    <property type="entry name" value="Bira Bifunctional Protein, Domain 2"/>
    <property type="match status" value="1"/>
</dbReference>
<dbReference type="PANTHER" id="PTHR22594">
    <property type="entry name" value="ASPARTYL/LYSYL-TRNA SYNTHETASE"/>
    <property type="match status" value="1"/>
</dbReference>
<accession>A0A5N6KNU7</accession>
<dbReference type="SUPFAM" id="SSF50249">
    <property type="entry name" value="Nucleic acid-binding proteins"/>
    <property type="match status" value="1"/>
</dbReference>
<evidence type="ECO:0000313" key="8">
    <source>
        <dbReference type="EMBL" id="KAB8336894.1"/>
    </source>
</evidence>
<dbReference type="InterPro" id="IPR002312">
    <property type="entry name" value="Asp/Asn-tRNA-synth_IIb"/>
</dbReference>
<keyword evidence="9" id="KW-1185">Reference proteome</keyword>